<sequence>MFVPSCIRPMVPADHSHRPIRVDTVTEEETDEDTKSSDFTVDDDPEHESSEEDTEETPKPKRSRRNQGPIVQSDSEDLPYHPVSKLRANVHVMDTGVEPLPAARPARIRNPPPPDDHGYPDPLQKKPQRPQPKRPQRAVTQTIVEEPPTKPSRTAKPVVVAAGETTDTVLLQAKPKSQPKPKPKSKSNATGATPAGRAKVRGQPERVEQSEDDAPHVQVLNTSQKRQVKTGTAAVSAEEQTGDVSREKTPKASQKKRAKTRAELGKGQLGGDIVPSVMPKQSLAYVPMSRARAQQSAATGVHRPHDDISPMKTSNFSPSKNKGMLATRPRERDEVQSGEDILPPANEKFGQPRSMNTHLEYLSARGQTVL</sequence>
<evidence type="ECO:0000256" key="1">
    <source>
        <dbReference type="SAM" id="MobiDB-lite"/>
    </source>
</evidence>
<feature type="region of interest" description="Disordered" evidence="1">
    <location>
        <begin position="1"/>
        <end position="275"/>
    </location>
</feature>
<name>A0A4Y7PGS4_9AGAM</name>
<accession>A0A4Y7PGS4</accession>
<gene>
    <name evidence="2" type="ORF">BD410DRAFT_845876</name>
</gene>
<feature type="region of interest" description="Disordered" evidence="1">
    <location>
        <begin position="287"/>
        <end position="355"/>
    </location>
</feature>
<feature type="compositionally biased region" description="Low complexity" evidence="1">
    <location>
        <begin position="99"/>
        <end position="109"/>
    </location>
</feature>
<feature type="compositionally biased region" description="Basic and acidic residues" evidence="1">
    <location>
        <begin position="202"/>
        <end position="215"/>
    </location>
</feature>
<dbReference type="AlphaFoldDB" id="A0A4Y7PGS4"/>
<dbReference type="EMBL" id="ML170321">
    <property type="protein sequence ID" value="TDL14623.1"/>
    <property type="molecule type" value="Genomic_DNA"/>
</dbReference>
<feature type="compositionally biased region" description="Polar residues" evidence="1">
    <location>
        <begin position="311"/>
        <end position="320"/>
    </location>
</feature>
<protein>
    <submittedName>
        <fullName evidence="2">Uncharacterized protein</fullName>
    </submittedName>
</protein>
<reference evidence="2 3" key="1">
    <citation type="submission" date="2018-06" db="EMBL/GenBank/DDBJ databases">
        <title>A transcriptomic atlas of mushroom development highlights an independent origin of complex multicellularity.</title>
        <authorList>
            <consortium name="DOE Joint Genome Institute"/>
            <person name="Krizsan K."/>
            <person name="Almasi E."/>
            <person name="Merenyi Z."/>
            <person name="Sahu N."/>
            <person name="Viragh M."/>
            <person name="Koszo T."/>
            <person name="Mondo S."/>
            <person name="Kiss B."/>
            <person name="Balint B."/>
            <person name="Kues U."/>
            <person name="Barry K."/>
            <person name="Hegedus J.C."/>
            <person name="Henrissat B."/>
            <person name="Johnson J."/>
            <person name="Lipzen A."/>
            <person name="Ohm R."/>
            <person name="Nagy I."/>
            <person name="Pangilinan J."/>
            <person name="Yan J."/>
            <person name="Xiong Y."/>
            <person name="Grigoriev I.V."/>
            <person name="Hibbett D.S."/>
            <person name="Nagy L.G."/>
        </authorList>
    </citation>
    <scope>NUCLEOTIDE SEQUENCE [LARGE SCALE GENOMIC DNA]</scope>
    <source>
        <strain evidence="2 3">SZMC22713</strain>
    </source>
</reference>
<dbReference type="VEuPathDB" id="FungiDB:BD410DRAFT_845876"/>
<proteinExistence type="predicted"/>
<feature type="compositionally biased region" description="Acidic residues" evidence="1">
    <location>
        <begin position="40"/>
        <end position="55"/>
    </location>
</feature>
<dbReference type="Proteomes" id="UP000294933">
    <property type="component" value="Unassembled WGS sequence"/>
</dbReference>
<evidence type="ECO:0000313" key="2">
    <source>
        <dbReference type="EMBL" id="TDL14623.1"/>
    </source>
</evidence>
<keyword evidence="3" id="KW-1185">Reference proteome</keyword>
<feature type="compositionally biased region" description="Basic residues" evidence="1">
    <location>
        <begin position="126"/>
        <end position="136"/>
    </location>
</feature>
<evidence type="ECO:0000313" key="3">
    <source>
        <dbReference type="Proteomes" id="UP000294933"/>
    </source>
</evidence>
<organism evidence="2 3">
    <name type="scientific">Rickenella mellea</name>
    <dbReference type="NCBI Taxonomy" id="50990"/>
    <lineage>
        <taxon>Eukaryota</taxon>
        <taxon>Fungi</taxon>
        <taxon>Dikarya</taxon>
        <taxon>Basidiomycota</taxon>
        <taxon>Agaricomycotina</taxon>
        <taxon>Agaricomycetes</taxon>
        <taxon>Hymenochaetales</taxon>
        <taxon>Rickenellaceae</taxon>
        <taxon>Rickenella</taxon>
    </lineage>
</organism>